<protein>
    <submittedName>
        <fullName evidence="2">Unannotated protein</fullName>
    </submittedName>
</protein>
<sequence>MAWAPTHLAVRVDLTLPASTALHMLGGGTEQQAADVLDRALVAVPLRPHESALLLEVVYVHPDDDPTDQPATGVPTAHADQPPADPAR</sequence>
<reference evidence="2" key="1">
    <citation type="submission" date="2020-05" db="EMBL/GenBank/DDBJ databases">
        <authorList>
            <person name="Chiriac C."/>
            <person name="Salcher M."/>
            <person name="Ghai R."/>
            <person name="Kavagutti S V."/>
        </authorList>
    </citation>
    <scope>NUCLEOTIDE SEQUENCE</scope>
</reference>
<organism evidence="2">
    <name type="scientific">freshwater metagenome</name>
    <dbReference type="NCBI Taxonomy" id="449393"/>
    <lineage>
        <taxon>unclassified sequences</taxon>
        <taxon>metagenomes</taxon>
        <taxon>ecological metagenomes</taxon>
    </lineage>
</organism>
<proteinExistence type="predicted"/>
<accession>A0A6J7H765</accession>
<dbReference type="AlphaFoldDB" id="A0A6J7H765"/>
<dbReference type="EMBL" id="CAFBMK010000062">
    <property type="protein sequence ID" value="CAB4912190.1"/>
    <property type="molecule type" value="Genomic_DNA"/>
</dbReference>
<evidence type="ECO:0000256" key="1">
    <source>
        <dbReference type="SAM" id="MobiDB-lite"/>
    </source>
</evidence>
<gene>
    <name evidence="2" type="ORF">UFOPK3564_01322</name>
</gene>
<name>A0A6J7H765_9ZZZZ</name>
<evidence type="ECO:0000313" key="2">
    <source>
        <dbReference type="EMBL" id="CAB4912190.1"/>
    </source>
</evidence>
<feature type="region of interest" description="Disordered" evidence="1">
    <location>
        <begin position="62"/>
        <end position="88"/>
    </location>
</feature>